<dbReference type="GO" id="GO:0045944">
    <property type="term" value="P:positive regulation of transcription by RNA polymerase II"/>
    <property type="evidence" value="ECO:0007669"/>
    <property type="project" value="TreeGrafter"/>
</dbReference>
<dbReference type="GO" id="GO:0008270">
    <property type="term" value="F:zinc ion binding"/>
    <property type="evidence" value="ECO:0007669"/>
    <property type="project" value="UniProtKB-KW"/>
</dbReference>
<evidence type="ECO:0000256" key="10">
    <source>
        <dbReference type="PROSITE-ProRule" id="PRU00228"/>
    </source>
</evidence>
<evidence type="ECO:0000259" key="11">
    <source>
        <dbReference type="PROSITE" id="PS50016"/>
    </source>
</evidence>
<dbReference type="InterPro" id="IPR019786">
    <property type="entry name" value="Zinc_finger_PHD-type_CS"/>
</dbReference>
<feature type="domain" description="CBP/p300-type HAT" evidence="13">
    <location>
        <begin position="197"/>
        <end position="540"/>
    </location>
</feature>
<evidence type="ECO:0000259" key="13">
    <source>
        <dbReference type="PROSITE" id="PS51727"/>
    </source>
</evidence>
<evidence type="ECO:0000256" key="3">
    <source>
        <dbReference type="ARBA" id="ARBA00022679"/>
    </source>
</evidence>
<dbReference type="GO" id="GO:0005634">
    <property type="term" value="C:nucleus"/>
    <property type="evidence" value="ECO:0007669"/>
    <property type="project" value="UniProtKB-SubCell"/>
</dbReference>
<keyword evidence="8" id="KW-0804">Transcription</keyword>
<keyword evidence="5 10" id="KW-0863">Zinc-finger</keyword>
<keyword evidence="6" id="KW-0862">Zinc</keyword>
<dbReference type="SMART" id="SM00249">
    <property type="entry name" value="PHD"/>
    <property type="match status" value="1"/>
</dbReference>
<evidence type="ECO:0000313" key="15">
    <source>
        <dbReference type="Proteomes" id="UP000653305"/>
    </source>
</evidence>
<evidence type="ECO:0000256" key="1">
    <source>
        <dbReference type="ARBA" id="ARBA00004123"/>
    </source>
</evidence>
<dbReference type="PROSITE" id="PS01359">
    <property type="entry name" value="ZF_PHD_1"/>
    <property type="match status" value="1"/>
</dbReference>
<evidence type="ECO:0000256" key="7">
    <source>
        <dbReference type="ARBA" id="ARBA00023015"/>
    </source>
</evidence>
<dbReference type="InterPro" id="IPR031162">
    <property type="entry name" value="CBP_P300_HAT"/>
</dbReference>
<dbReference type="InterPro" id="IPR010303">
    <property type="entry name" value="RING_CBP-p300"/>
</dbReference>
<dbReference type="InterPro" id="IPR001965">
    <property type="entry name" value="Znf_PHD"/>
</dbReference>
<evidence type="ECO:0000313" key="14">
    <source>
        <dbReference type="EMBL" id="GFQ04624.1"/>
    </source>
</evidence>
<organism evidence="14 15">
    <name type="scientific">Phtheirospermum japonicum</name>
    <dbReference type="NCBI Taxonomy" id="374723"/>
    <lineage>
        <taxon>Eukaryota</taxon>
        <taxon>Viridiplantae</taxon>
        <taxon>Streptophyta</taxon>
        <taxon>Embryophyta</taxon>
        <taxon>Tracheophyta</taxon>
        <taxon>Spermatophyta</taxon>
        <taxon>Magnoliopsida</taxon>
        <taxon>eudicotyledons</taxon>
        <taxon>Gunneridae</taxon>
        <taxon>Pentapetalae</taxon>
        <taxon>asterids</taxon>
        <taxon>lamiids</taxon>
        <taxon>Lamiales</taxon>
        <taxon>Orobanchaceae</taxon>
        <taxon>Orobanchaceae incertae sedis</taxon>
        <taxon>Phtheirospermum</taxon>
    </lineage>
</organism>
<dbReference type="PANTHER" id="PTHR13808">
    <property type="entry name" value="CBP/P300-RELATED"/>
    <property type="match status" value="1"/>
</dbReference>
<sequence length="540" mass="62070">MDEAENTKWISEAICDLGESDCQSGKKLEDLKVSGVSLIDFFAPDQIKEHLHSLNQCTNLGVRIVDENTCQLCDVGGRTFAPPPMYCTCCGARVKHGLNYFRPPDDGTDVKYCFCTLCFKASRGGNISFRGLSFSKAILEKCKNTEWVQCDKCEAWQHQICALYNSKQDLEGKLDYICPFCRLSEVEAKGHVSIPPAFRARDLPRTKLSDHIEQRLFKSLARERKQRADILEQVTGVEDLVVRVVLAVNKVLKVKQQFLDILHGETYPTEFPYKSKVLLLFQKVEGVDVCIFAMYLQEFGSECGHPNNRSIYISYLDSVKYFRPEIKTVDGVALRTFIYHEILIGYLDYCKQHGFTTCYIWACPPTKGEDYILYCHPETQKTPNPHKLLQWYKKLLRKAKEENVVVEYTNFYDYFFVPSGECNSKITAARLPYFDGDYWSCAIEDMIRVIEKEESGGVSERKSKIKTTKRALRAMGHTDLSADKTKDILVMQKLGQTILPLKEEFFVVHLQFTCINCHEPILSGSRWSCNQCNRFHLCRR</sequence>
<dbReference type="SUPFAM" id="SSF57903">
    <property type="entry name" value="FYVE/PHD zinc finger"/>
    <property type="match status" value="1"/>
</dbReference>
<keyword evidence="7" id="KW-0805">Transcription regulation</keyword>
<keyword evidence="4" id="KW-0479">Metal-binding</keyword>
<dbReference type="InterPro" id="IPR019787">
    <property type="entry name" value="Znf_PHD-finger"/>
</dbReference>
<dbReference type="OrthoDB" id="899at2759"/>
<dbReference type="GO" id="GO:0005667">
    <property type="term" value="C:transcription regulator complex"/>
    <property type="evidence" value="ECO:0007669"/>
    <property type="project" value="TreeGrafter"/>
</dbReference>
<comment type="caution">
    <text evidence="14">The sequence shown here is derived from an EMBL/GenBank/DDBJ whole genome shotgun (WGS) entry which is preliminary data.</text>
</comment>
<dbReference type="InterPro" id="IPR043145">
    <property type="entry name" value="Znf_ZZ_sf"/>
</dbReference>
<name>A0A830D8R2_9LAMI</name>
<dbReference type="Gene3D" id="3.30.40.10">
    <property type="entry name" value="Zinc/RING finger domain, C3HC4 (zinc finger)"/>
    <property type="match status" value="1"/>
</dbReference>
<evidence type="ECO:0000256" key="2">
    <source>
        <dbReference type="ARBA" id="ARBA00013184"/>
    </source>
</evidence>
<comment type="subcellular location">
    <subcellularLocation>
        <location evidence="1">Nucleus</location>
    </subcellularLocation>
</comment>
<keyword evidence="3 14" id="KW-0808">Transferase</keyword>
<keyword evidence="15" id="KW-1185">Reference proteome</keyword>
<evidence type="ECO:0000256" key="5">
    <source>
        <dbReference type="ARBA" id="ARBA00022771"/>
    </source>
</evidence>
<evidence type="ECO:0000256" key="4">
    <source>
        <dbReference type="ARBA" id="ARBA00022723"/>
    </source>
</evidence>
<dbReference type="PROSITE" id="PS50016">
    <property type="entry name" value="ZF_PHD_2"/>
    <property type="match status" value="1"/>
</dbReference>
<feature type="domain" description="PHD-type" evidence="11">
    <location>
        <begin position="112"/>
        <end position="184"/>
    </location>
</feature>
<dbReference type="PROSITE" id="PS50135">
    <property type="entry name" value="ZF_ZZ_2"/>
    <property type="match status" value="1"/>
</dbReference>
<gene>
    <name evidence="14" type="ORF">PHJA_002606400</name>
</gene>
<dbReference type="SUPFAM" id="SSF57850">
    <property type="entry name" value="RING/U-box"/>
    <property type="match status" value="1"/>
</dbReference>
<dbReference type="InterPro" id="IPR013083">
    <property type="entry name" value="Znf_RING/FYVE/PHD"/>
</dbReference>
<dbReference type="InterPro" id="IPR000433">
    <property type="entry name" value="Znf_ZZ"/>
</dbReference>
<evidence type="ECO:0000256" key="8">
    <source>
        <dbReference type="ARBA" id="ARBA00023163"/>
    </source>
</evidence>
<evidence type="ECO:0000256" key="9">
    <source>
        <dbReference type="ARBA" id="ARBA00023242"/>
    </source>
</evidence>
<dbReference type="EMBL" id="BMAC01000960">
    <property type="protein sequence ID" value="GFQ04624.1"/>
    <property type="molecule type" value="Genomic_DNA"/>
</dbReference>
<dbReference type="Pfam" id="PF00628">
    <property type="entry name" value="PHD"/>
    <property type="match status" value="1"/>
</dbReference>
<accession>A0A830D8R2</accession>
<dbReference type="AlphaFoldDB" id="A0A830D8R2"/>
<dbReference type="CDD" id="cd15802">
    <property type="entry name" value="RING_CBP-p300"/>
    <property type="match status" value="1"/>
</dbReference>
<dbReference type="EC" id="2.3.1.48" evidence="2"/>
<dbReference type="SMART" id="SM01250">
    <property type="entry name" value="KAT11"/>
    <property type="match status" value="1"/>
</dbReference>
<protein>
    <recommendedName>
        <fullName evidence="2">histone acetyltransferase</fullName>
        <ecNumber evidence="2">2.3.1.48</ecNumber>
    </recommendedName>
</protein>
<evidence type="ECO:0000256" key="6">
    <source>
        <dbReference type="ARBA" id="ARBA00022833"/>
    </source>
</evidence>
<evidence type="ECO:0000259" key="12">
    <source>
        <dbReference type="PROSITE" id="PS50135"/>
    </source>
</evidence>
<dbReference type="InterPro" id="IPR013178">
    <property type="entry name" value="Histone_AcTrfase_Rtt109/CBP"/>
</dbReference>
<dbReference type="PANTHER" id="PTHR13808:SF53">
    <property type="entry name" value="HISTONE ACETYLTRANSFERASE HAC2"/>
    <property type="match status" value="1"/>
</dbReference>
<feature type="domain" description="ZZ-type" evidence="12">
    <location>
        <begin position="509"/>
        <end position="540"/>
    </location>
</feature>
<dbReference type="InterPro" id="IPR011011">
    <property type="entry name" value="Znf_FYVE_PHD"/>
</dbReference>
<dbReference type="PROSITE" id="PS51727">
    <property type="entry name" value="CBP_P300_HAT"/>
    <property type="match status" value="1"/>
</dbReference>
<reference evidence="14" key="1">
    <citation type="submission" date="2020-07" db="EMBL/GenBank/DDBJ databases">
        <title>Ethylene signaling mediates host invasion by parasitic plants.</title>
        <authorList>
            <person name="Yoshida S."/>
        </authorList>
    </citation>
    <scope>NUCLEOTIDE SEQUENCE</scope>
    <source>
        <strain evidence="14">Okayama</strain>
    </source>
</reference>
<dbReference type="GO" id="GO:0031490">
    <property type="term" value="F:chromatin DNA binding"/>
    <property type="evidence" value="ECO:0007669"/>
    <property type="project" value="TreeGrafter"/>
</dbReference>
<dbReference type="Gene3D" id="3.30.60.90">
    <property type="match status" value="1"/>
</dbReference>
<dbReference type="Pfam" id="PF08214">
    <property type="entry name" value="HAT_KAT11"/>
    <property type="match status" value="1"/>
</dbReference>
<dbReference type="Proteomes" id="UP000653305">
    <property type="component" value="Unassembled WGS sequence"/>
</dbReference>
<keyword evidence="9" id="KW-0539">Nucleus</keyword>
<dbReference type="GO" id="GO:0004402">
    <property type="term" value="F:histone acetyltransferase activity"/>
    <property type="evidence" value="ECO:0007669"/>
    <property type="project" value="InterPro"/>
</dbReference>
<dbReference type="GO" id="GO:0003713">
    <property type="term" value="F:transcription coactivator activity"/>
    <property type="evidence" value="ECO:0007669"/>
    <property type="project" value="TreeGrafter"/>
</dbReference>
<dbReference type="GO" id="GO:0000123">
    <property type="term" value="C:histone acetyltransferase complex"/>
    <property type="evidence" value="ECO:0007669"/>
    <property type="project" value="TreeGrafter"/>
</dbReference>
<proteinExistence type="predicted"/>